<feature type="domain" description="AMP-dependent synthetase/ligase" evidence="3">
    <location>
        <begin position="11"/>
        <end position="250"/>
    </location>
</feature>
<evidence type="ECO:0000256" key="1">
    <source>
        <dbReference type="ARBA" id="ARBA00004275"/>
    </source>
</evidence>
<dbReference type="Gene3D" id="3.40.50.12780">
    <property type="entry name" value="N-terminal domain of ligase-like"/>
    <property type="match status" value="1"/>
</dbReference>
<dbReference type="InterPro" id="IPR000873">
    <property type="entry name" value="AMP-dep_synth/lig_dom"/>
</dbReference>
<dbReference type="Gene3D" id="3.30.300.30">
    <property type="match status" value="1"/>
</dbReference>
<dbReference type="EMBL" id="CAQQ02005174">
    <property type="status" value="NOT_ANNOTATED_CDS"/>
    <property type="molecule type" value="Genomic_DNA"/>
</dbReference>
<dbReference type="AlphaFoldDB" id="T1GB97"/>
<keyword evidence="2" id="KW-0576">Peroxisome</keyword>
<organism evidence="4 5">
    <name type="scientific">Megaselia scalaris</name>
    <name type="common">Humpbacked fly</name>
    <name type="synonym">Phora scalaris</name>
    <dbReference type="NCBI Taxonomy" id="36166"/>
    <lineage>
        <taxon>Eukaryota</taxon>
        <taxon>Metazoa</taxon>
        <taxon>Ecdysozoa</taxon>
        <taxon>Arthropoda</taxon>
        <taxon>Hexapoda</taxon>
        <taxon>Insecta</taxon>
        <taxon>Pterygota</taxon>
        <taxon>Neoptera</taxon>
        <taxon>Endopterygota</taxon>
        <taxon>Diptera</taxon>
        <taxon>Brachycera</taxon>
        <taxon>Muscomorpha</taxon>
        <taxon>Platypezoidea</taxon>
        <taxon>Phoridae</taxon>
        <taxon>Megaseliini</taxon>
        <taxon>Megaselia</taxon>
    </lineage>
</organism>
<dbReference type="GO" id="GO:0046949">
    <property type="term" value="P:fatty-acyl-CoA biosynthetic process"/>
    <property type="evidence" value="ECO:0007669"/>
    <property type="project" value="TreeGrafter"/>
</dbReference>
<dbReference type="SUPFAM" id="SSF56801">
    <property type="entry name" value="Acetyl-CoA synthetase-like"/>
    <property type="match status" value="1"/>
</dbReference>
<reference evidence="4" key="2">
    <citation type="submission" date="2015-06" db="UniProtKB">
        <authorList>
            <consortium name="EnsemblMetazoa"/>
        </authorList>
    </citation>
    <scope>IDENTIFICATION</scope>
</reference>
<dbReference type="InterPro" id="IPR042099">
    <property type="entry name" value="ANL_N_sf"/>
</dbReference>
<protein>
    <recommendedName>
        <fullName evidence="3">AMP-dependent synthetase/ligase domain-containing protein</fullName>
    </recommendedName>
</protein>
<proteinExistence type="predicted"/>
<evidence type="ECO:0000313" key="4">
    <source>
        <dbReference type="EnsemblMetazoa" id="MESCA000523-PA"/>
    </source>
</evidence>
<name>T1GB97_MEGSC</name>
<evidence type="ECO:0000259" key="3">
    <source>
        <dbReference type="Pfam" id="PF00501"/>
    </source>
</evidence>
<dbReference type="EnsemblMetazoa" id="MESCA000523-RA">
    <property type="protein sequence ID" value="MESCA000523-PA"/>
    <property type="gene ID" value="MESCA000523"/>
</dbReference>
<evidence type="ECO:0000313" key="5">
    <source>
        <dbReference type="Proteomes" id="UP000015102"/>
    </source>
</evidence>
<dbReference type="GO" id="GO:0004467">
    <property type="term" value="F:long-chain fatty acid-CoA ligase activity"/>
    <property type="evidence" value="ECO:0007669"/>
    <property type="project" value="TreeGrafter"/>
</dbReference>
<dbReference type="InterPro" id="IPR020845">
    <property type="entry name" value="AMP-binding_CS"/>
</dbReference>
<dbReference type="STRING" id="36166.T1GB97"/>
<dbReference type="HOGENOM" id="CLU_000022_59_2_1"/>
<dbReference type="EMBL" id="CAQQ02005173">
    <property type="status" value="NOT_ANNOTATED_CDS"/>
    <property type="molecule type" value="Genomic_DNA"/>
</dbReference>
<dbReference type="GO" id="GO:0005777">
    <property type="term" value="C:peroxisome"/>
    <property type="evidence" value="ECO:0007669"/>
    <property type="project" value="UniProtKB-SubCell"/>
</dbReference>
<evidence type="ECO:0000256" key="2">
    <source>
        <dbReference type="ARBA" id="ARBA00023140"/>
    </source>
</evidence>
<dbReference type="InterPro" id="IPR045851">
    <property type="entry name" value="AMP-bd_C_sf"/>
</dbReference>
<comment type="subcellular location">
    <subcellularLocation>
        <location evidence="1">Peroxisome</location>
    </subcellularLocation>
</comment>
<keyword evidence="5" id="KW-1185">Reference proteome</keyword>
<dbReference type="PANTHER" id="PTHR24096">
    <property type="entry name" value="LONG-CHAIN-FATTY-ACID--COA LIGASE"/>
    <property type="match status" value="1"/>
</dbReference>
<sequence length="452" mass="51239">MALSTTYLLPVVYGSLFVNIPCHPLDVSFQREAVSHCWSKTKPKLIFCDGNVYSVVKEVIEELRLKCEIITLNKHVQGVSKIDDLLTTKHIAEDTFLPLEIENHDQFSIILCSSGSTGLPKAVTISNSFCTEMCRLFFDTTEDIVFITVSVYGISGFIAIISAGITGATNLVVSESFNPDTALHLIDKYKVTKTYWPPSNIALILNSPNIETKSLKSLKVLYSSGAKFPIELRSRIKQKLSPDCKIYYSYVLKWDCHLFYLLKQDWIHQDSKSLGFNEDGEIVFRNNNKWKGYYGDKASTDEVYDAVSGWFKTGDLGHFDEDRYLYVVDRKKEIFKSLAVHISPCEIEAIILEIPEVADVCVVGCNKVQRYVTGKMPNYKHLTGGVYFIDSLPKTPTGKVQRRLAREIVEKLYLESKGVVEALSSEDTRKRYKGYEKVNDPMDLKVDLKVMC</sequence>
<reference evidence="5" key="1">
    <citation type="submission" date="2013-02" db="EMBL/GenBank/DDBJ databases">
        <authorList>
            <person name="Hughes D."/>
        </authorList>
    </citation>
    <scope>NUCLEOTIDE SEQUENCE</scope>
    <source>
        <strain>Durham</strain>
        <strain evidence="5">NC isolate 2 -- Noor lab</strain>
    </source>
</reference>
<accession>T1GB97</accession>
<dbReference type="PANTHER" id="PTHR24096:SF353">
    <property type="entry name" value="GH16244P-RELATED"/>
    <property type="match status" value="1"/>
</dbReference>
<dbReference type="Pfam" id="PF00501">
    <property type="entry name" value="AMP-binding"/>
    <property type="match status" value="1"/>
</dbReference>
<dbReference type="Proteomes" id="UP000015102">
    <property type="component" value="Unassembled WGS sequence"/>
</dbReference>
<dbReference type="PROSITE" id="PS00455">
    <property type="entry name" value="AMP_BINDING"/>
    <property type="match status" value="1"/>
</dbReference>
<dbReference type="OMA" id="PFHAVNM"/>